<feature type="transmembrane region" description="Helical" evidence="1">
    <location>
        <begin position="43"/>
        <end position="65"/>
    </location>
</feature>
<feature type="transmembrane region" description="Helical" evidence="1">
    <location>
        <begin position="143"/>
        <end position="164"/>
    </location>
</feature>
<keyword evidence="1" id="KW-1133">Transmembrane helix</keyword>
<keyword evidence="1" id="KW-0472">Membrane</keyword>
<keyword evidence="3" id="KW-1185">Reference proteome</keyword>
<dbReference type="Proteomes" id="UP001165269">
    <property type="component" value="Unassembled WGS sequence"/>
</dbReference>
<keyword evidence="1" id="KW-0812">Transmembrane</keyword>
<gene>
    <name evidence="2" type="ORF">MQP27_33220</name>
</gene>
<organism evidence="2 3">
    <name type="scientific">Streptomyces cylindrosporus</name>
    <dbReference type="NCBI Taxonomy" id="2927583"/>
    <lineage>
        <taxon>Bacteria</taxon>
        <taxon>Bacillati</taxon>
        <taxon>Actinomycetota</taxon>
        <taxon>Actinomycetes</taxon>
        <taxon>Kitasatosporales</taxon>
        <taxon>Streptomycetaceae</taxon>
        <taxon>Streptomyces</taxon>
    </lineage>
</organism>
<reference evidence="2" key="1">
    <citation type="submission" date="2022-03" db="EMBL/GenBank/DDBJ databases">
        <title>Streptomyces 7R015 and 7R016 isolated from Barleria lupulina in Thailand.</title>
        <authorList>
            <person name="Kanchanasin P."/>
            <person name="Phongsopitanun W."/>
            <person name="Tanasupawat S."/>
        </authorList>
    </citation>
    <scope>NUCLEOTIDE SEQUENCE</scope>
    <source>
        <strain evidence="2">7R015</strain>
    </source>
</reference>
<dbReference type="RefSeq" id="WP_242771560.1">
    <property type="nucleotide sequence ID" value="NZ_JALDAY010000011.1"/>
</dbReference>
<evidence type="ECO:0000256" key="1">
    <source>
        <dbReference type="SAM" id="Phobius"/>
    </source>
</evidence>
<feature type="transmembrane region" description="Helical" evidence="1">
    <location>
        <begin position="77"/>
        <end position="100"/>
    </location>
</feature>
<feature type="transmembrane region" description="Helical" evidence="1">
    <location>
        <begin position="106"/>
        <end position="131"/>
    </location>
</feature>
<protein>
    <submittedName>
        <fullName evidence="2">Uncharacterized protein</fullName>
    </submittedName>
</protein>
<dbReference type="EMBL" id="JALDAY010000011">
    <property type="protein sequence ID" value="MCI3275951.1"/>
    <property type="molecule type" value="Genomic_DNA"/>
</dbReference>
<evidence type="ECO:0000313" key="3">
    <source>
        <dbReference type="Proteomes" id="UP001165269"/>
    </source>
</evidence>
<proteinExistence type="predicted"/>
<evidence type="ECO:0000313" key="2">
    <source>
        <dbReference type="EMBL" id="MCI3275951.1"/>
    </source>
</evidence>
<comment type="caution">
    <text evidence="2">The sequence shown here is derived from an EMBL/GenBank/DDBJ whole genome shotgun (WGS) entry which is preliminary data.</text>
</comment>
<name>A0ABS9YHA1_9ACTN</name>
<accession>A0ABS9YHA1</accession>
<feature type="transmembrane region" description="Helical" evidence="1">
    <location>
        <begin position="12"/>
        <end position="31"/>
    </location>
</feature>
<sequence>MRGLIKQLRISVLVVLGVSIVDLVTSVVENLRSGKLLATLGDWALTTVLFCALVAVIHSAIYGAVHIGRPEGREARGVRAGLLVLLLIDLSIVWPLLSAATGKSALYAATCVVVAALPLLTCAVAWAWSRLRGEGADIARNSALLFGVLALLPQLPAAVALLVAA</sequence>